<evidence type="ECO:0000313" key="6">
    <source>
        <dbReference type="EMBL" id="MBP2436206.1"/>
    </source>
</evidence>
<comment type="caution">
    <text evidence="6">The sequence shown here is derived from an EMBL/GenBank/DDBJ whole genome shotgun (WGS) entry which is preliminary data.</text>
</comment>
<evidence type="ECO:0000256" key="3">
    <source>
        <dbReference type="ARBA" id="ARBA00023163"/>
    </source>
</evidence>
<organism evidence="6 7">
    <name type="scientific">Microbacterium amylolyticum</name>
    <dbReference type="NCBI Taxonomy" id="936337"/>
    <lineage>
        <taxon>Bacteria</taxon>
        <taxon>Bacillati</taxon>
        <taxon>Actinomycetota</taxon>
        <taxon>Actinomycetes</taxon>
        <taxon>Micrococcales</taxon>
        <taxon>Microbacteriaceae</taxon>
        <taxon>Microbacterium</taxon>
    </lineage>
</organism>
<dbReference type="PRINTS" id="PR00455">
    <property type="entry name" value="HTHTETR"/>
</dbReference>
<dbReference type="Pfam" id="PF00440">
    <property type="entry name" value="TetR_N"/>
    <property type="match status" value="1"/>
</dbReference>
<gene>
    <name evidence="6" type="ORF">JOF34_000792</name>
</gene>
<accession>A0ABS4ZG01</accession>
<evidence type="ECO:0000256" key="1">
    <source>
        <dbReference type="ARBA" id="ARBA00023015"/>
    </source>
</evidence>
<dbReference type="InterPro" id="IPR036271">
    <property type="entry name" value="Tet_transcr_reg_TetR-rel_C_sf"/>
</dbReference>
<dbReference type="SUPFAM" id="SSF46689">
    <property type="entry name" value="Homeodomain-like"/>
    <property type="match status" value="1"/>
</dbReference>
<dbReference type="InterPro" id="IPR009057">
    <property type="entry name" value="Homeodomain-like_sf"/>
</dbReference>
<dbReference type="SUPFAM" id="SSF48498">
    <property type="entry name" value="Tetracyclin repressor-like, C-terminal domain"/>
    <property type="match status" value="1"/>
</dbReference>
<name>A0ABS4ZG01_9MICO</name>
<reference evidence="6 7" key="1">
    <citation type="submission" date="2021-03" db="EMBL/GenBank/DDBJ databases">
        <title>Sequencing the genomes of 1000 actinobacteria strains.</title>
        <authorList>
            <person name="Klenk H.-P."/>
        </authorList>
    </citation>
    <scope>NUCLEOTIDE SEQUENCE [LARGE SCALE GENOMIC DNA]</scope>
    <source>
        <strain evidence="6 7">DSM 24221</strain>
    </source>
</reference>
<dbReference type="InterPro" id="IPR050109">
    <property type="entry name" value="HTH-type_TetR-like_transc_reg"/>
</dbReference>
<feature type="DNA-binding region" description="H-T-H motif" evidence="4">
    <location>
        <begin position="34"/>
        <end position="53"/>
    </location>
</feature>
<evidence type="ECO:0000256" key="4">
    <source>
        <dbReference type="PROSITE-ProRule" id="PRU00335"/>
    </source>
</evidence>
<evidence type="ECO:0000256" key="2">
    <source>
        <dbReference type="ARBA" id="ARBA00023125"/>
    </source>
</evidence>
<dbReference type="InterPro" id="IPR001647">
    <property type="entry name" value="HTH_TetR"/>
</dbReference>
<dbReference type="EMBL" id="JAGIOL010000001">
    <property type="protein sequence ID" value="MBP2436206.1"/>
    <property type="molecule type" value="Genomic_DNA"/>
</dbReference>
<dbReference type="Proteomes" id="UP001519362">
    <property type="component" value="Unassembled WGS sequence"/>
</dbReference>
<dbReference type="PROSITE" id="PS50977">
    <property type="entry name" value="HTH_TETR_2"/>
    <property type="match status" value="1"/>
</dbReference>
<sequence length="191" mass="20714">MSTSESSYHHGHLADALLDAADELLAERGAAALSLREVARRAGVSHNAPYHHFADRTALVNAVARRHMARLLEAQRAAWHSNGTPRERLRAMGEAYVRYAHEYPNGFDIVFDPEVCSPTSPSPGMAPLIRENELLLDEAIRTIFPEQNSETLVARAAGFWAACHGVAVLSASGHMSTETAFAALDAVDITS</sequence>
<dbReference type="PANTHER" id="PTHR30055:SF220">
    <property type="entry name" value="TETR-FAMILY REGULATORY PROTEIN"/>
    <property type="match status" value="1"/>
</dbReference>
<keyword evidence="2 4" id="KW-0238">DNA-binding</keyword>
<dbReference type="Pfam" id="PF13305">
    <property type="entry name" value="TetR_C_33"/>
    <property type="match status" value="1"/>
</dbReference>
<keyword evidence="3" id="KW-0804">Transcription</keyword>
<keyword evidence="7" id="KW-1185">Reference proteome</keyword>
<keyword evidence="1" id="KW-0805">Transcription regulation</keyword>
<dbReference type="Gene3D" id="1.10.357.10">
    <property type="entry name" value="Tetracycline Repressor, domain 2"/>
    <property type="match status" value="1"/>
</dbReference>
<evidence type="ECO:0000259" key="5">
    <source>
        <dbReference type="PROSITE" id="PS50977"/>
    </source>
</evidence>
<dbReference type="RefSeq" id="WP_165136971.1">
    <property type="nucleotide sequence ID" value="NZ_CP049253.1"/>
</dbReference>
<protein>
    <submittedName>
        <fullName evidence="6">AcrR family transcriptional regulator</fullName>
    </submittedName>
</protein>
<dbReference type="InterPro" id="IPR025996">
    <property type="entry name" value="MT1864/Rv1816-like_C"/>
</dbReference>
<proteinExistence type="predicted"/>
<dbReference type="PANTHER" id="PTHR30055">
    <property type="entry name" value="HTH-TYPE TRANSCRIPTIONAL REGULATOR RUTR"/>
    <property type="match status" value="1"/>
</dbReference>
<feature type="domain" description="HTH tetR-type" evidence="5">
    <location>
        <begin position="11"/>
        <end position="71"/>
    </location>
</feature>
<evidence type="ECO:0000313" key="7">
    <source>
        <dbReference type="Proteomes" id="UP001519362"/>
    </source>
</evidence>